<dbReference type="PANTHER" id="PTHR12086:SF9">
    <property type="entry name" value="EF-HAND DOMAIN-CONTAINING PROTEIN 1"/>
    <property type="match status" value="1"/>
</dbReference>
<feature type="compositionally biased region" description="Basic and acidic residues" evidence="7">
    <location>
        <begin position="18"/>
        <end position="28"/>
    </location>
</feature>
<keyword evidence="4" id="KW-0677">Repeat</keyword>
<organism evidence="9 10">
    <name type="scientific">Halteria grandinella</name>
    <dbReference type="NCBI Taxonomy" id="5974"/>
    <lineage>
        <taxon>Eukaryota</taxon>
        <taxon>Sar</taxon>
        <taxon>Alveolata</taxon>
        <taxon>Ciliophora</taxon>
        <taxon>Intramacronucleata</taxon>
        <taxon>Spirotrichea</taxon>
        <taxon>Stichotrichia</taxon>
        <taxon>Sporadotrichida</taxon>
        <taxon>Halteriidae</taxon>
        <taxon>Halteria</taxon>
    </lineage>
</organism>
<evidence type="ECO:0000256" key="6">
    <source>
        <dbReference type="ARBA" id="ARBA00023273"/>
    </source>
</evidence>
<comment type="caution">
    <text evidence="9">The sequence shown here is derived from an EMBL/GenBank/DDBJ whole genome shotgun (WGS) entry which is preliminary data.</text>
</comment>
<dbReference type="Pfam" id="PF06565">
    <property type="entry name" value="DM10_dom"/>
    <property type="match status" value="3"/>
</dbReference>
<dbReference type="PROSITE" id="PS51336">
    <property type="entry name" value="DM10"/>
    <property type="match status" value="3"/>
</dbReference>
<keyword evidence="3" id="KW-0963">Cytoplasm</keyword>
<evidence type="ECO:0000256" key="1">
    <source>
        <dbReference type="ARBA" id="ARBA00004138"/>
    </source>
</evidence>
<dbReference type="GO" id="GO:0007052">
    <property type="term" value="P:mitotic spindle organization"/>
    <property type="evidence" value="ECO:0007669"/>
    <property type="project" value="TreeGrafter"/>
</dbReference>
<dbReference type="GO" id="GO:0005930">
    <property type="term" value="C:axoneme"/>
    <property type="evidence" value="ECO:0007669"/>
    <property type="project" value="TreeGrafter"/>
</dbReference>
<evidence type="ECO:0000256" key="7">
    <source>
        <dbReference type="SAM" id="MobiDB-lite"/>
    </source>
</evidence>
<gene>
    <name evidence="9" type="ORF">FGO68_gene4500</name>
</gene>
<dbReference type="GO" id="GO:0000281">
    <property type="term" value="P:mitotic cytokinesis"/>
    <property type="evidence" value="ECO:0007669"/>
    <property type="project" value="TreeGrafter"/>
</dbReference>
<evidence type="ECO:0000259" key="8">
    <source>
        <dbReference type="PROSITE" id="PS51336"/>
    </source>
</evidence>
<keyword evidence="6" id="KW-0966">Cell projection</keyword>
<protein>
    <recommendedName>
        <fullName evidence="8">DM10 domain-containing protein</fullName>
    </recommendedName>
</protein>
<dbReference type="Proteomes" id="UP000785679">
    <property type="component" value="Unassembled WGS sequence"/>
</dbReference>
<dbReference type="FunFam" id="2.30.29.170:FF:000004">
    <property type="entry name" value="EF-hand domain containing 2"/>
    <property type="match status" value="2"/>
</dbReference>
<dbReference type="GO" id="GO:0060285">
    <property type="term" value="P:cilium-dependent cell motility"/>
    <property type="evidence" value="ECO:0007669"/>
    <property type="project" value="TreeGrafter"/>
</dbReference>
<dbReference type="InterPro" id="IPR040193">
    <property type="entry name" value="EFHC1/EFHC2/EFHB"/>
</dbReference>
<evidence type="ECO:0000313" key="10">
    <source>
        <dbReference type="Proteomes" id="UP000785679"/>
    </source>
</evidence>
<feature type="region of interest" description="Disordered" evidence="7">
    <location>
        <begin position="1"/>
        <end position="28"/>
    </location>
</feature>
<dbReference type="GO" id="GO:0072686">
    <property type="term" value="C:mitotic spindle"/>
    <property type="evidence" value="ECO:0007669"/>
    <property type="project" value="TreeGrafter"/>
</dbReference>
<dbReference type="PANTHER" id="PTHR12086">
    <property type="entry name" value="EF-HAND DOMAIN C-TERMINAL CONTAINING PROTEIN"/>
    <property type="match status" value="1"/>
</dbReference>
<evidence type="ECO:0000256" key="5">
    <source>
        <dbReference type="ARBA" id="ARBA00023212"/>
    </source>
</evidence>
<name>A0A8J8NRY7_HALGN</name>
<evidence type="ECO:0000256" key="2">
    <source>
        <dbReference type="ARBA" id="ARBA00004245"/>
    </source>
</evidence>
<keyword evidence="5" id="KW-0206">Cytoskeleton</keyword>
<dbReference type="GO" id="GO:0043014">
    <property type="term" value="F:alpha-tubulin binding"/>
    <property type="evidence" value="ECO:0007669"/>
    <property type="project" value="TreeGrafter"/>
</dbReference>
<proteinExistence type="predicted"/>
<evidence type="ECO:0000256" key="4">
    <source>
        <dbReference type="ARBA" id="ARBA00022737"/>
    </source>
</evidence>
<dbReference type="AlphaFoldDB" id="A0A8J8NRY7"/>
<comment type="subcellular location">
    <subcellularLocation>
        <location evidence="1">Cell projection</location>
        <location evidence="1">Cilium</location>
    </subcellularLocation>
    <subcellularLocation>
        <location evidence="2">Cytoplasm</location>
        <location evidence="2">Cytoskeleton</location>
    </subcellularLocation>
</comment>
<dbReference type="EMBL" id="RRYP01007450">
    <property type="protein sequence ID" value="TNV80491.1"/>
    <property type="molecule type" value="Genomic_DNA"/>
</dbReference>
<evidence type="ECO:0000313" key="9">
    <source>
        <dbReference type="EMBL" id="TNV80491.1"/>
    </source>
</evidence>
<feature type="domain" description="DM10" evidence="8">
    <location>
        <begin position="379"/>
        <end position="480"/>
    </location>
</feature>
<feature type="domain" description="DM10" evidence="8">
    <location>
        <begin position="218"/>
        <end position="322"/>
    </location>
</feature>
<feature type="domain" description="DM10" evidence="8">
    <location>
        <begin position="60"/>
        <end position="166"/>
    </location>
</feature>
<keyword evidence="10" id="KW-1185">Reference proteome</keyword>
<reference evidence="9" key="1">
    <citation type="submission" date="2019-06" db="EMBL/GenBank/DDBJ databases">
        <authorList>
            <person name="Zheng W."/>
        </authorList>
    </citation>
    <scope>NUCLEOTIDE SEQUENCE</scope>
    <source>
        <strain evidence="9">QDHG01</strain>
    </source>
</reference>
<accession>A0A8J8NRY7</accession>
<dbReference type="OrthoDB" id="10255210at2759"/>
<evidence type="ECO:0000256" key="3">
    <source>
        <dbReference type="ARBA" id="ARBA00022490"/>
    </source>
</evidence>
<dbReference type="SMART" id="SM00676">
    <property type="entry name" value="DM10"/>
    <property type="match status" value="3"/>
</dbReference>
<dbReference type="Gene3D" id="2.30.29.170">
    <property type="match status" value="3"/>
</dbReference>
<sequence>MPNRPEPTGGAAAFAAKTRGDLGQKPEENKSYSQTIFKNHFDKQGQDVAELFEPTFVKLDKQVLRFYGYFKEAVVESKLETYRVRRVEIMYYLEDHTLMISEPRIENSGVPQGKFLKRRQVLKEDGSGLPILPFDIQVGKDVAILGRHFRITDADEYTRKFYSMQKKALAPAQDIPVDSFAESQIPKPKFRDTELKEFMERSLGGGRVSSEKQFLDNDRHVLRFYTRWDDLPFVIHYYLADDTVEIREVHHPNDGRDSFAQLLKRRKLPYSFAVGQPGHAQIGDNYLTCDQIYPGQPIQAYGRSFVVTGVDHFTRDYYNENFGRLFALGDIEQPQPREPTERQIPPHNGFGDEIDSLGYVFKLLPEKPKRDFFKYVDNDKTVLRYTARFNTRVPEDVDRKFIISFFLADNSISIFEPAQKNSGIIEGKFLERAKYKNVDRHGEFVTPSDMPMGGSVKINGYNFLIESCDEFTAKWLDGHLV</sequence>
<dbReference type="InterPro" id="IPR006602">
    <property type="entry name" value="DM10_dom"/>
</dbReference>